<evidence type="ECO:0000256" key="3">
    <source>
        <dbReference type="ARBA" id="ARBA00022989"/>
    </source>
</evidence>
<dbReference type="Proteomes" id="UP001320898">
    <property type="component" value="Unassembled WGS sequence"/>
</dbReference>
<dbReference type="EMBL" id="JALIDZ010000009">
    <property type="protein sequence ID" value="MCT8974004.1"/>
    <property type="molecule type" value="Genomic_DNA"/>
</dbReference>
<name>A0AAW5R2E7_9HYPH</name>
<keyword evidence="4 5" id="KW-0472">Membrane</keyword>
<evidence type="ECO:0000313" key="6">
    <source>
        <dbReference type="EMBL" id="MCT8974004.1"/>
    </source>
</evidence>
<dbReference type="RefSeq" id="WP_261617583.1">
    <property type="nucleotide sequence ID" value="NZ_JALIDZ010000009.1"/>
</dbReference>
<organism evidence="6 7">
    <name type="scientific">Microbaculum marinisediminis</name>
    <dbReference type="NCBI Taxonomy" id="2931392"/>
    <lineage>
        <taxon>Bacteria</taxon>
        <taxon>Pseudomonadati</taxon>
        <taxon>Pseudomonadota</taxon>
        <taxon>Alphaproteobacteria</taxon>
        <taxon>Hyphomicrobiales</taxon>
        <taxon>Tepidamorphaceae</taxon>
        <taxon>Microbaculum</taxon>
    </lineage>
</organism>
<dbReference type="InterPro" id="IPR019109">
    <property type="entry name" value="MamF_MmsF"/>
</dbReference>
<feature type="transmembrane region" description="Helical" evidence="5">
    <location>
        <begin position="23"/>
        <end position="47"/>
    </location>
</feature>
<evidence type="ECO:0000313" key="7">
    <source>
        <dbReference type="Proteomes" id="UP001320898"/>
    </source>
</evidence>
<keyword evidence="2 5" id="KW-0812">Transmembrane</keyword>
<dbReference type="Pfam" id="PF09685">
    <property type="entry name" value="MamF_MmsF"/>
    <property type="match status" value="1"/>
</dbReference>
<accession>A0AAW5R2E7</accession>
<reference evidence="6 7" key="1">
    <citation type="submission" date="2022-04" db="EMBL/GenBank/DDBJ databases">
        <authorList>
            <person name="Ye Y.-Q."/>
            <person name="Du Z.-J."/>
        </authorList>
    </citation>
    <scope>NUCLEOTIDE SEQUENCE [LARGE SCALE GENOMIC DNA]</scope>
    <source>
        <strain evidence="6 7">A6E488</strain>
    </source>
</reference>
<comment type="caution">
    <text evidence="6">The sequence shown here is derived from an EMBL/GenBank/DDBJ whole genome shotgun (WGS) entry which is preliminary data.</text>
</comment>
<evidence type="ECO:0000256" key="5">
    <source>
        <dbReference type="SAM" id="Phobius"/>
    </source>
</evidence>
<keyword evidence="7" id="KW-1185">Reference proteome</keyword>
<keyword evidence="3 5" id="KW-1133">Transmembrane helix</keyword>
<dbReference type="AlphaFoldDB" id="A0AAW5R2E7"/>
<evidence type="ECO:0000256" key="1">
    <source>
        <dbReference type="ARBA" id="ARBA00004141"/>
    </source>
</evidence>
<evidence type="ECO:0000256" key="4">
    <source>
        <dbReference type="ARBA" id="ARBA00023136"/>
    </source>
</evidence>
<protein>
    <recommendedName>
        <fullName evidence="8">DUF4870 domain-containing protein</fullName>
    </recommendedName>
</protein>
<proteinExistence type="predicted"/>
<feature type="transmembrane region" description="Helical" evidence="5">
    <location>
        <begin position="68"/>
        <end position="100"/>
    </location>
</feature>
<evidence type="ECO:0008006" key="8">
    <source>
        <dbReference type="Google" id="ProtNLM"/>
    </source>
</evidence>
<comment type="subcellular location">
    <subcellularLocation>
        <location evidence="1">Membrane</location>
        <topology evidence="1">Multi-pass membrane protein</topology>
    </subcellularLocation>
</comment>
<gene>
    <name evidence="6" type="ORF">MUB46_19225</name>
</gene>
<evidence type="ECO:0000256" key="2">
    <source>
        <dbReference type="ARBA" id="ARBA00022692"/>
    </source>
</evidence>
<sequence length="123" mass="13854">MSENPVDDVTGALTGRDPAKSAVLVYILYLVGIVIPIVPIVAVVLAYMNRKDMTGWLESHSIYQIRTFWIGLLYGVIAMVLMLLLIGWLVYIAIIIWLVVRCVKGLQALQRREPIADPQTWMV</sequence>